<dbReference type="EMBL" id="JABWDY010029414">
    <property type="protein sequence ID" value="KAF5186348.1"/>
    <property type="molecule type" value="Genomic_DNA"/>
</dbReference>
<comment type="caution">
    <text evidence="2">The sequence shown here is derived from an EMBL/GenBank/DDBJ whole genome shotgun (WGS) entry which is preliminary data.</text>
</comment>
<accession>A0A7J6VP62</accession>
<evidence type="ECO:0000256" key="1">
    <source>
        <dbReference type="SAM" id="MobiDB-lite"/>
    </source>
</evidence>
<proteinExistence type="predicted"/>
<keyword evidence="3" id="KW-1185">Reference proteome</keyword>
<name>A0A7J6VP62_THATH</name>
<evidence type="ECO:0000313" key="2">
    <source>
        <dbReference type="EMBL" id="KAF5186348.1"/>
    </source>
</evidence>
<protein>
    <submittedName>
        <fullName evidence="2">Uncharacterized protein</fullName>
    </submittedName>
</protein>
<feature type="region of interest" description="Disordered" evidence="1">
    <location>
        <begin position="1"/>
        <end position="29"/>
    </location>
</feature>
<organism evidence="2 3">
    <name type="scientific">Thalictrum thalictroides</name>
    <name type="common">Rue-anemone</name>
    <name type="synonym">Anemone thalictroides</name>
    <dbReference type="NCBI Taxonomy" id="46969"/>
    <lineage>
        <taxon>Eukaryota</taxon>
        <taxon>Viridiplantae</taxon>
        <taxon>Streptophyta</taxon>
        <taxon>Embryophyta</taxon>
        <taxon>Tracheophyta</taxon>
        <taxon>Spermatophyta</taxon>
        <taxon>Magnoliopsida</taxon>
        <taxon>Ranunculales</taxon>
        <taxon>Ranunculaceae</taxon>
        <taxon>Thalictroideae</taxon>
        <taxon>Thalictrum</taxon>
    </lineage>
</organism>
<dbReference type="Proteomes" id="UP000554482">
    <property type="component" value="Unassembled WGS sequence"/>
</dbReference>
<reference evidence="2 3" key="1">
    <citation type="submission" date="2020-06" db="EMBL/GenBank/DDBJ databases">
        <title>Transcriptomic and genomic resources for Thalictrum thalictroides and T. hernandezii: Facilitating candidate gene discovery in an emerging model plant lineage.</title>
        <authorList>
            <person name="Arias T."/>
            <person name="Riano-Pachon D.M."/>
            <person name="Di Stilio V.S."/>
        </authorList>
    </citation>
    <scope>NUCLEOTIDE SEQUENCE [LARGE SCALE GENOMIC DNA]</scope>
    <source>
        <strain evidence="3">cv. WT478/WT964</strain>
        <tissue evidence="2">Leaves</tissue>
    </source>
</reference>
<feature type="compositionally biased region" description="Polar residues" evidence="1">
    <location>
        <begin position="1"/>
        <end position="11"/>
    </location>
</feature>
<evidence type="ECO:0000313" key="3">
    <source>
        <dbReference type="Proteomes" id="UP000554482"/>
    </source>
</evidence>
<sequence>MRKITKLQNSKEVNKEKKSTRRKGSQQLSPNSILAIRRYMAMGADSIVRYLKDLIWVRVGDLDVIFL</sequence>
<gene>
    <name evidence="2" type="ORF">FRX31_024064</name>
</gene>
<dbReference type="AlphaFoldDB" id="A0A7J6VP62"/>